<accession>A0A2T7PNP6</accession>
<sequence>MIQEFGQSVAQQCLLEQLRNVNNNNINQQQPTTAQEATLNAFHSICQNFQQYIQCFRDRLPNSNDPPDAFLSLLFDPLAMDVAYRGLCQDINGKPASDTPPTHSMHI</sequence>
<proteinExistence type="predicted"/>
<dbReference type="EMBL" id="PZQS01000003">
    <property type="protein sequence ID" value="PVD35043.1"/>
    <property type="molecule type" value="Genomic_DNA"/>
</dbReference>
<gene>
    <name evidence="1" type="ORF">C0Q70_06324</name>
</gene>
<evidence type="ECO:0000313" key="1">
    <source>
        <dbReference type="EMBL" id="PVD35043.1"/>
    </source>
</evidence>
<keyword evidence="2" id="KW-1185">Reference proteome</keyword>
<reference evidence="1 2" key="1">
    <citation type="submission" date="2018-04" db="EMBL/GenBank/DDBJ databases">
        <title>The genome of golden apple snail Pomacea canaliculata provides insight into stress tolerance and invasive adaptation.</title>
        <authorList>
            <person name="Liu C."/>
            <person name="Liu B."/>
            <person name="Ren Y."/>
            <person name="Zhang Y."/>
            <person name="Wang H."/>
            <person name="Li S."/>
            <person name="Jiang F."/>
            <person name="Yin L."/>
            <person name="Zhang G."/>
            <person name="Qian W."/>
            <person name="Fan W."/>
        </authorList>
    </citation>
    <scope>NUCLEOTIDE SEQUENCE [LARGE SCALE GENOMIC DNA]</scope>
    <source>
        <strain evidence="1">SZHN2017</strain>
        <tissue evidence="1">Muscle</tissue>
    </source>
</reference>
<dbReference type="OrthoDB" id="6071729at2759"/>
<name>A0A2T7PNP6_POMCA</name>
<comment type="caution">
    <text evidence="1">The sequence shown here is derived from an EMBL/GenBank/DDBJ whole genome shotgun (WGS) entry which is preliminary data.</text>
</comment>
<dbReference type="AlphaFoldDB" id="A0A2T7PNP6"/>
<protein>
    <submittedName>
        <fullName evidence="1">Uncharacterized protein</fullName>
    </submittedName>
</protein>
<organism evidence="1 2">
    <name type="scientific">Pomacea canaliculata</name>
    <name type="common">Golden apple snail</name>
    <dbReference type="NCBI Taxonomy" id="400727"/>
    <lineage>
        <taxon>Eukaryota</taxon>
        <taxon>Metazoa</taxon>
        <taxon>Spiralia</taxon>
        <taxon>Lophotrochozoa</taxon>
        <taxon>Mollusca</taxon>
        <taxon>Gastropoda</taxon>
        <taxon>Caenogastropoda</taxon>
        <taxon>Architaenioglossa</taxon>
        <taxon>Ampullarioidea</taxon>
        <taxon>Ampullariidae</taxon>
        <taxon>Pomacea</taxon>
    </lineage>
</organism>
<dbReference type="Proteomes" id="UP000245119">
    <property type="component" value="Linkage Group LG3"/>
</dbReference>
<evidence type="ECO:0000313" key="2">
    <source>
        <dbReference type="Proteomes" id="UP000245119"/>
    </source>
</evidence>